<dbReference type="PRINTS" id="PR00344">
    <property type="entry name" value="BCTRLSENSOR"/>
</dbReference>
<dbReference type="Gene3D" id="2.60.120.260">
    <property type="entry name" value="Galactose-binding domain-like"/>
    <property type="match status" value="1"/>
</dbReference>
<keyword evidence="7" id="KW-0812">Transmembrane</keyword>
<feature type="transmembrane region" description="Helical" evidence="7">
    <location>
        <begin position="227"/>
        <end position="249"/>
    </location>
</feature>
<name>A0A0U1L298_9FIRM</name>
<dbReference type="InterPro" id="IPR050736">
    <property type="entry name" value="Sensor_HK_Regulatory"/>
</dbReference>
<dbReference type="InterPro" id="IPR008979">
    <property type="entry name" value="Galactose-bd-like_sf"/>
</dbReference>
<comment type="catalytic activity">
    <reaction evidence="1">
        <text>ATP + protein L-histidine = ADP + protein N-phospho-L-histidine.</text>
        <dbReference type="EC" id="2.7.13.3"/>
    </reaction>
</comment>
<feature type="transmembrane region" description="Helical" evidence="7">
    <location>
        <begin position="359"/>
        <end position="376"/>
    </location>
</feature>
<dbReference type="SUPFAM" id="SSF49785">
    <property type="entry name" value="Galactose-binding domain-like"/>
    <property type="match status" value="1"/>
</dbReference>
<dbReference type="Gene3D" id="1.10.287.130">
    <property type="match status" value="1"/>
</dbReference>
<dbReference type="CDD" id="cd00075">
    <property type="entry name" value="HATPase"/>
    <property type="match status" value="1"/>
</dbReference>
<evidence type="ECO:0000256" key="1">
    <source>
        <dbReference type="ARBA" id="ARBA00000085"/>
    </source>
</evidence>
<dbReference type="SUPFAM" id="SSF47384">
    <property type="entry name" value="Homodimeric domain of signal transducing histidine kinase"/>
    <property type="match status" value="1"/>
</dbReference>
<dbReference type="PANTHER" id="PTHR43711:SF1">
    <property type="entry name" value="HISTIDINE KINASE 1"/>
    <property type="match status" value="1"/>
</dbReference>
<dbReference type="PANTHER" id="PTHR43711">
    <property type="entry name" value="TWO-COMPONENT HISTIDINE KINASE"/>
    <property type="match status" value="1"/>
</dbReference>
<evidence type="ECO:0000256" key="5">
    <source>
        <dbReference type="ARBA" id="ARBA00022777"/>
    </source>
</evidence>
<dbReference type="AlphaFoldDB" id="A0A0U1L298"/>
<keyword evidence="5" id="KW-0418">Kinase</keyword>
<keyword evidence="4 9" id="KW-0808">Transferase</keyword>
<sequence>MISKEYKQRQIIASLLAMLFFLGNIVWLATGYCQPATEAGGYPPVVLDSSWKIKQADSPEFSSPLYNDDDWQTIRVPANTQEWFPDQSGYLWYRQWVQLPPGKPLYDLGIRLGRIASADEVYVNGYQIGSSGSGRTDELDNEKIRIYPIPAAVLAADGYNLVAIRVNRYYSDFGGLYNEPVIIDEYSQLINQLIHDQSVKLVFSSVFLLLGTAVLFFFAIRRQQKELLFFSLGVISLGVYIFYGSQWRYYLGMETIYDTRLYYISLITIAPAFARFAYVYLEGQQKEDKAVVDTVFGYYTRGMLLYAVVIDGLLLLYDNGTFWYYFMTFVSQYLGMPLCTIAGLYSLYQFTIVSWDKKLLVFMFGVAFASGTAETVEYESYIPGNLVMWGVMALVLISTMVMANRFFRLQDKVKEYSAGLEKLVDIRTRQLKVMEESRRRLLANISHDLRTPVSSVLGHAELLMEDVVESPEQQRAYIKRIHDKMLGFNRLIQDLFELAKIESQQERFRMAPVTAASLVENIYQKYLYDVQNAGTIFENNSRIPPVVRLMADEDRLDQVFANLISNSLRYISPGGRIAIGCRLTDKPPDDLAVIGSGKFIRFTVADDGIGIEPEQALRIFERFCRGNEAARDNPSEHSGLGLAIAKEIILAHGGRIWVDTTVSRGCTIHFVLPAIE</sequence>
<dbReference type="CDD" id="cd00082">
    <property type="entry name" value="HisKA"/>
    <property type="match status" value="1"/>
</dbReference>
<feature type="transmembrane region" description="Helical" evidence="7">
    <location>
        <begin position="261"/>
        <end position="278"/>
    </location>
</feature>
<dbReference type="EMBL" id="CTRP01000013">
    <property type="protein sequence ID" value="CQR73459.1"/>
    <property type="molecule type" value="Genomic_DNA"/>
</dbReference>
<dbReference type="InterPro" id="IPR003594">
    <property type="entry name" value="HATPase_dom"/>
</dbReference>
<keyword evidence="7" id="KW-1133">Transmembrane helix</keyword>
<feature type="transmembrane region" description="Helical" evidence="7">
    <location>
        <begin position="388"/>
        <end position="407"/>
    </location>
</feature>
<protein>
    <recommendedName>
        <fullName evidence="2">histidine kinase</fullName>
        <ecNumber evidence="2">2.7.13.3</ecNumber>
    </recommendedName>
</protein>
<keyword evidence="6" id="KW-0902">Two-component regulatory system</keyword>
<dbReference type="SUPFAM" id="SSF55874">
    <property type="entry name" value="ATPase domain of HSP90 chaperone/DNA topoisomerase II/histidine kinase"/>
    <property type="match status" value="1"/>
</dbReference>
<dbReference type="GO" id="GO:0000155">
    <property type="term" value="F:phosphorelay sensor kinase activity"/>
    <property type="evidence" value="ECO:0007669"/>
    <property type="project" value="InterPro"/>
</dbReference>
<dbReference type="InterPro" id="IPR005467">
    <property type="entry name" value="His_kinase_dom"/>
</dbReference>
<dbReference type="InterPro" id="IPR036890">
    <property type="entry name" value="HATPase_C_sf"/>
</dbReference>
<evidence type="ECO:0000259" key="8">
    <source>
        <dbReference type="PROSITE" id="PS50109"/>
    </source>
</evidence>
<feature type="transmembrane region" description="Helical" evidence="7">
    <location>
        <begin position="201"/>
        <end position="220"/>
    </location>
</feature>
<dbReference type="SMART" id="SM00387">
    <property type="entry name" value="HATPase_c"/>
    <property type="match status" value="1"/>
</dbReference>
<dbReference type="InterPro" id="IPR036097">
    <property type="entry name" value="HisK_dim/P_sf"/>
</dbReference>
<keyword evidence="7" id="KW-0472">Membrane</keyword>
<dbReference type="Proteomes" id="UP000049855">
    <property type="component" value="Unassembled WGS sequence"/>
</dbReference>
<keyword evidence="10" id="KW-1185">Reference proteome</keyword>
<evidence type="ECO:0000256" key="6">
    <source>
        <dbReference type="ARBA" id="ARBA00023012"/>
    </source>
</evidence>
<dbReference type="SMART" id="SM00388">
    <property type="entry name" value="HisKA"/>
    <property type="match status" value="1"/>
</dbReference>
<keyword evidence="3" id="KW-0597">Phosphoprotein</keyword>
<organism evidence="9 10">
    <name type="scientific">Sporomusa ovata</name>
    <dbReference type="NCBI Taxonomy" id="2378"/>
    <lineage>
        <taxon>Bacteria</taxon>
        <taxon>Bacillati</taxon>
        <taxon>Bacillota</taxon>
        <taxon>Negativicutes</taxon>
        <taxon>Selenomonadales</taxon>
        <taxon>Sporomusaceae</taxon>
        <taxon>Sporomusa</taxon>
    </lineage>
</organism>
<dbReference type="Pfam" id="PF00512">
    <property type="entry name" value="HisKA"/>
    <property type="match status" value="1"/>
</dbReference>
<evidence type="ECO:0000256" key="2">
    <source>
        <dbReference type="ARBA" id="ARBA00012438"/>
    </source>
</evidence>
<accession>A0A0U1L298</accession>
<dbReference type="EC" id="2.7.13.3" evidence="2"/>
<evidence type="ECO:0000256" key="7">
    <source>
        <dbReference type="SAM" id="Phobius"/>
    </source>
</evidence>
<reference evidence="10" key="1">
    <citation type="submission" date="2015-03" db="EMBL/GenBank/DDBJ databases">
        <authorList>
            <person name="Nijsse Bart"/>
        </authorList>
    </citation>
    <scope>NUCLEOTIDE SEQUENCE [LARGE SCALE GENOMIC DNA]</scope>
</reference>
<dbReference type="InterPro" id="IPR003661">
    <property type="entry name" value="HisK_dim/P_dom"/>
</dbReference>
<feature type="domain" description="Histidine kinase" evidence="8">
    <location>
        <begin position="444"/>
        <end position="676"/>
    </location>
</feature>
<dbReference type="InterPro" id="IPR004358">
    <property type="entry name" value="Sig_transdc_His_kin-like_C"/>
</dbReference>
<feature type="transmembrane region" description="Helical" evidence="7">
    <location>
        <begin position="298"/>
        <end position="317"/>
    </location>
</feature>
<evidence type="ECO:0000313" key="10">
    <source>
        <dbReference type="Proteomes" id="UP000049855"/>
    </source>
</evidence>
<evidence type="ECO:0000313" key="9">
    <source>
        <dbReference type="EMBL" id="CQR73459.1"/>
    </source>
</evidence>
<dbReference type="RefSeq" id="WP_021171429.1">
    <property type="nucleotide sequence ID" value="NZ_CTRP01000013.1"/>
</dbReference>
<evidence type="ECO:0000256" key="3">
    <source>
        <dbReference type="ARBA" id="ARBA00022553"/>
    </source>
</evidence>
<feature type="transmembrane region" description="Helical" evidence="7">
    <location>
        <begin position="323"/>
        <end position="347"/>
    </location>
</feature>
<dbReference type="PROSITE" id="PS50109">
    <property type="entry name" value="HIS_KIN"/>
    <property type="match status" value="1"/>
</dbReference>
<dbReference type="Pfam" id="PF02518">
    <property type="entry name" value="HATPase_c"/>
    <property type="match status" value="1"/>
</dbReference>
<dbReference type="Gene3D" id="3.30.565.10">
    <property type="entry name" value="Histidine kinase-like ATPase, C-terminal domain"/>
    <property type="match status" value="1"/>
</dbReference>
<evidence type="ECO:0000256" key="4">
    <source>
        <dbReference type="ARBA" id="ARBA00022679"/>
    </source>
</evidence>
<gene>
    <name evidence="9" type="ORF">SpAn4DRAFT_5120</name>
</gene>
<proteinExistence type="predicted"/>